<gene>
    <name evidence="1" type="ordered locus">KNP414_01231</name>
</gene>
<reference evidence="2" key="1">
    <citation type="submission" date="2011-06" db="EMBL/GenBank/DDBJ databases">
        <title>Complete genome sequence of Paenibacillus mucilaginosus KNP414.</title>
        <authorList>
            <person name="Wang J."/>
            <person name="Hu S."/>
            <person name="Hu X."/>
            <person name="Zhang B."/>
            <person name="Dong D."/>
            <person name="Zhang S."/>
            <person name="Zhao K."/>
            <person name="Wu D."/>
        </authorList>
    </citation>
    <scope>NUCLEOTIDE SEQUENCE [LARGE SCALE GENOMIC DNA]</scope>
    <source>
        <strain evidence="2">KNP414</strain>
    </source>
</reference>
<evidence type="ECO:0000313" key="2">
    <source>
        <dbReference type="Proteomes" id="UP000006620"/>
    </source>
</evidence>
<protein>
    <recommendedName>
        <fullName evidence="3">Phage holin, LL-H family</fullName>
    </recommendedName>
</protein>
<organism evidence="1 2">
    <name type="scientific">Paenibacillus mucilaginosus (strain KNP414)</name>
    <dbReference type="NCBI Taxonomy" id="1036673"/>
    <lineage>
        <taxon>Bacteria</taxon>
        <taxon>Bacillati</taxon>
        <taxon>Bacillota</taxon>
        <taxon>Bacilli</taxon>
        <taxon>Bacillales</taxon>
        <taxon>Paenibacillaceae</taxon>
        <taxon>Paenibacillus</taxon>
    </lineage>
</organism>
<evidence type="ECO:0008006" key="3">
    <source>
        <dbReference type="Google" id="ProtNLM"/>
    </source>
</evidence>
<dbReference type="InterPro" id="IPR010026">
    <property type="entry name" value="Phage_holin_LL-H"/>
</dbReference>
<proteinExistence type="predicted"/>
<dbReference type="RefSeq" id="WP_013914960.1">
    <property type="nucleotide sequence ID" value="NC_015690.1"/>
</dbReference>
<dbReference type="EMBL" id="CP002869">
    <property type="protein sequence ID" value="AEI39798.1"/>
    <property type="molecule type" value="Genomic_DNA"/>
</dbReference>
<dbReference type="HOGENOM" id="CLU_1925492_0_0_9"/>
<name>F8FH96_PAEMK</name>
<accession>F8FH96</accession>
<dbReference type="Proteomes" id="UP000006620">
    <property type="component" value="Chromosome"/>
</dbReference>
<dbReference type="KEGG" id="pms:KNP414_01231"/>
<dbReference type="PATRIC" id="fig|1036673.3.peg.1067"/>
<reference evidence="1 2" key="2">
    <citation type="journal article" date="2013" name="Genome Announc.">
        <title>Genome Sequence of Growth-Improving Paenibacillus mucilaginosus Strain KNP414.</title>
        <authorList>
            <person name="Lu J.J."/>
            <person name="Wang J.F."/>
            <person name="Hu X.F."/>
        </authorList>
    </citation>
    <scope>NUCLEOTIDE SEQUENCE [LARGE SCALE GENOMIC DNA]</scope>
    <source>
        <strain evidence="1 2">KNP414</strain>
    </source>
</reference>
<dbReference type="AlphaFoldDB" id="F8FH96"/>
<dbReference type="Pfam" id="PF09682">
    <property type="entry name" value="Phage_holin_6_1"/>
    <property type="match status" value="1"/>
</dbReference>
<sequence length="131" mass="14109">MIMEIIQPHITEIAQSVLTIAALLALAGLRQVKKKALELYKAQTTDAQREVLEKVGTEAFAHAETLFKGMGGVAKLSAAYEYASKKLGQLGINLSGDEIKASIHKAWLDHNAKVHPAKLTDSGSSSDQKVI</sequence>
<evidence type="ECO:0000313" key="1">
    <source>
        <dbReference type="EMBL" id="AEI39798.1"/>
    </source>
</evidence>